<proteinExistence type="predicted"/>
<sequence>MHRGFFLIISIYKIPRRPTLVRRECQVHMTPSHSKLIEAFSKAQNRALSSQRRIETESEVTEREKERKAETWKSSGGSELKTEEER</sequence>
<evidence type="ECO:0000313" key="2">
    <source>
        <dbReference type="EMBL" id="MBW90442.1"/>
    </source>
</evidence>
<evidence type="ECO:0000256" key="1">
    <source>
        <dbReference type="SAM" id="MobiDB-lite"/>
    </source>
</evidence>
<protein>
    <submittedName>
        <fullName evidence="2">Putative plastidic glucose transporter 3</fullName>
    </submittedName>
</protein>
<keyword evidence="2" id="KW-0762">Sugar transport</keyword>
<name>A0A2P2JAE0_RHIMU</name>
<accession>A0A2P2JAE0</accession>
<dbReference type="EMBL" id="GGEC01009959">
    <property type="protein sequence ID" value="MBW90442.1"/>
    <property type="molecule type" value="Transcribed_RNA"/>
</dbReference>
<feature type="compositionally biased region" description="Basic and acidic residues" evidence="1">
    <location>
        <begin position="52"/>
        <end position="71"/>
    </location>
</feature>
<organism evidence="2">
    <name type="scientific">Rhizophora mucronata</name>
    <name type="common">Asiatic mangrove</name>
    <dbReference type="NCBI Taxonomy" id="61149"/>
    <lineage>
        <taxon>Eukaryota</taxon>
        <taxon>Viridiplantae</taxon>
        <taxon>Streptophyta</taxon>
        <taxon>Embryophyta</taxon>
        <taxon>Tracheophyta</taxon>
        <taxon>Spermatophyta</taxon>
        <taxon>Magnoliopsida</taxon>
        <taxon>eudicotyledons</taxon>
        <taxon>Gunneridae</taxon>
        <taxon>Pentapetalae</taxon>
        <taxon>rosids</taxon>
        <taxon>fabids</taxon>
        <taxon>Malpighiales</taxon>
        <taxon>Rhizophoraceae</taxon>
        <taxon>Rhizophora</taxon>
    </lineage>
</organism>
<dbReference type="AlphaFoldDB" id="A0A2P2JAE0"/>
<keyword evidence="2" id="KW-0813">Transport</keyword>
<feature type="region of interest" description="Disordered" evidence="1">
    <location>
        <begin position="47"/>
        <end position="86"/>
    </location>
</feature>
<reference evidence="2" key="1">
    <citation type="submission" date="2018-02" db="EMBL/GenBank/DDBJ databases">
        <title>Rhizophora mucronata_Transcriptome.</title>
        <authorList>
            <person name="Meera S.P."/>
            <person name="Sreeshan A."/>
            <person name="Augustine A."/>
        </authorList>
    </citation>
    <scope>NUCLEOTIDE SEQUENCE</scope>
    <source>
        <tissue evidence="2">Leaf</tissue>
    </source>
</reference>